<gene>
    <name evidence="1" type="ORF">EPA86_05620</name>
</gene>
<dbReference type="InterPro" id="IPR029063">
    <property type="entry name" value="SAM-dependent_MTases_sf"/>
</dbReference>
<accession>A0A502KZS9</accession>
<comment type="caution">
    <text evidence="1">The sequence shown here is derived from an EMBL/GenBank/DDBJ whole genome shotgun (WGS) entry which is preliminary data.</text>
</comment>
<sequence length="275" mass="31372">MFLRITPWIADASIQFLNNLFKWYPTLINEKLSVLEWGGGNSTLYFLQKKCQVLTIESDDSFISDLCLLAEKAGFSVAVTDNLSSAISAYADHDLTILKAQDYSEIGDGIFELNPWSLVVNDGISRKEVIEAITEKATQAIVVLDNVEYCANWGRLARSSGKTETVRAYRKFIRNTQWQKVMFEQSEGRNGHGSPDSTGWESPNRQITGIHWQQDHLLNELMVSQLGLPLVNLEGIEDKDLLSVEERCPFDWQKNEWAIEEYPDSLDLKLTRRFD</sequence>
<name>A0A502KZS9_9GAMM</name>
<protein>
    <recommendedName>
        <fullName evidence="3">Class I SAM-dependent methyltransferase</fullName>
    </recommendedName>
</protein>
<dbReference type="Gene3D" id="3.40.50.150">
    <property type="entry name" value="Vaccinia Virus protein VP39"/>
    <property type="match status" value="1"/>
</dbReference>
<dbReference type="AlphaFoldDB" id="A0A502KZS9"/>
<evidence type="ECO:0000313" key="1">
    <source>
        <dbReference type="EMBL" id="TPH17158.1"/>
    </source>
</evidence>
<organism evidence="1 2">
    <name type="scientific">Litorilituus lipolyticus</name>
    <dbReference type="NCBI Taxonomy" id="2491017"/>
    <lineage>
        <taxon>Bacteria</taxon>
        <taxon>Pseudomonadati</taxon>
        <taxon>Pseudomonadota</taxon>
        <taxon>Gammaproteobacteria</taxon>
        <taxon>Alteromonadales</taxon>
        <taxon>Colwelliaceae</taxon>
        <taxon>Litorilituus</taxon>
    </lineage>
</organism>
<dbReference type="Proteomes" id="UP000315303">
    <property type="component" value="Unassembled WGS sequence"/>
</dbReference>
<proteinExistence type="predicted"/>
<dbReference type="OrthoDB" id="5430802at2"/>
<reference evidence="1 2" key="1">
    <citation type="submission" date="2019-01" db="EMBL/GenBank/DDBJ databases">
        <title>Litorilituus lipolytica sp. nov., isolated from intertidal sand of the Yellow Sea in China.</title>
        <authorList>
            <person name="Liu A."/>
        </authorList>
    </citation>
    <scope>NUCLEOTIDE SEQUENCE [LARGE SCALE GENOMIC DNA]</scope>
    <source>
        <strain evidence="1 2">RZ04</strain>
    </source>
</reference>
<evidence type="ECO:0000313" key="2">
    <source>
        <dbReference type="Proteomes" id="UP000315303"/>
    </source>
</evidence>
<evidence type="ECO:0008006" key="3">
    <source>
        <dbReference type="Google" id="ProtNLM"/>
    </source>
</evidence>
<dbReference type="EMBL" id="SAWY01000009">
    <property type="protein sequence ID" value="TPH17158.1"/>
    <property type="molecule type" value="Genomic_DNA"/>
</dbReference>
<dbReference type="RefSeq" id="WP_140602439.1">
    <property type="nucleotide sequence ID" value="NZ_SAWY01000009.1"/>
</dbReference>
<keyword evidence="2" id="KW-1185">Reference proteome</keyword>